<protein>
    <submittedName>
        <fullName evidence="1">Putative ankyrin repeat protein</fullName>
    </submittedName>
</protein>
<gene>
    <name evidence="1" type="ORF">BQ9231_00586</name>
</gene>
<proteinExistence type="predicted"/>
<keyword evidence="2" id="KW-1185">Reference proteome</keyword>
<dbReference type="Proteomes" id="UP000274850">
    <property type="component" value="Segment"/>
</dbReference>
<dbReference type="InterPro" id="IPR002110">
    <property type="entry name" value="Ankyrin_rpt"/>
</dbReference>
<accession>A0A285PXX6</accession>
<dbReference type="SUPFAM" id="SSF140860">
    <property type="entry name" value="Pseudo ankyrin repeat-like"/>
    <property type="match status" value="1"/>
</dbReference>
<dbReference type="InterPro" id="IPR036770">
    <property type="entry name" value="Ankyrin_rpt-contain_sf"/>
</dbReference>
<organism evidence="1">
    <name type="scientific">Cedratvirus lausannensis</name>
    <dbReference type="NCBI Taxonomy" id="2023205"/>
    <lineage>
        <taxon>Viruses</taxon>
        <taxon>Pithoviruses</taxon>
        <taxon>Orthocedratvirinae</taxon>
        <taxon>Alphacedratvirus</taxon>
        <taxon>Alphacedratvirus francolausannense</taxon>
    </lineage>
</organism>
<dbReference type="Gene3D" id="1.25.40.20">
    <property type="entry name" value="Ankyrin repeat-containing domain"/>
    <property type="match status" value="1"/>
</dbReference>
<evidence type="ECO:0000313" key="2">
    <source>
        <dbReference type="Proteomes" id="UP000274850"/>
    </source>
</evidence>
<dbReference type="Pfam" id="PF12796">
    <property type="entry name" value="Ank_2"/>
    <property type="match status" value="1"/>
</dbReference>
<sequence length="174" mass="19733">MQTNQTKDIQTTTDKTCNFVGIKDTLDVIPKLDPFDMDAKDEVIEELKTIMEKNIQLVKRGYLFNDKAATFLAAKGEIDLLKFCLQELECPVDSEAYNRAAERGHLECMKFLESYSHNHADALYRAIASGEVEVVKYIVETHHPSGLDFEKLCSHQTEGGFPEMKAYLKSMFGV</sequence>
<evidence type="ECO:0000313" key="1">
    <source>
        <dbReference type="EMBL" id="SOB74469.1"/>
    </source>
</evidence>
<name>A0A285PXX6_9VIRU</name>
<reference evidence="1" key="1">
    <citation type="submission" date="2017-08" db="EMBL/GenBank/DDBJ databases">
        <authorList>
            <person name="de Groot N.N."/>
        </authorList>
    </citation>
    <scope>NUCLEOTIDE SEQUENCE</scope>
</reference>
<dbReference type="EMBL" id="LT907979">
    <property type="protein sequence ID" value="SOB74469.1"/>
    <property type="molecule type" value="Genomic_DNA"/>
</dbReference>